<evidence type="ECO:0000256" key="22">
    <source>
        <dbReference type="PROSITE-ProRule" id="PRU00302"/>
    </source>
</evidence>
<dbReference type="PANTHER" id="PTHR47007:SF1">
    <property type="entry name" value="SUSHI DOMAIN-CONTAINING PROTEIN 4"/>
    <property type="match status" value="1"/>
</dbReference>
<keyword evidence="8" id="KW-0732">Signal</keyword>
<evidence type="ECO:0000256" key="19">
    <source>
        <dbReference type="ARBA" id="ARBA00062299"/>
    </source>
</evidence>
<evidence type="ECO:0000256" key="23">
    <source>
        <dbReference type="SAM" id="MobiDB-lite"/>
    </source>
</evidence>
<dbReference type="InterPro" id="IPR042985">
    <property type="entry name" value="SUSD4"/>
</dbReference>
<evidence type="ECO:0000256" key="11">
    <source>
        <dbReference type="ARBA" id="ARBA00022989"/>
    </source>
</evidence>
<dbReference type="GO" id="GO:0006954">
    <property type="term" value="P:inflammatory response"/>
    <property type="evidence" value="ECO:0007669"/>
    <property type="project" value="UniProtKB-KW"/>
</dbReference>
<gene>
    <name evidence="27" type="ORF">MG293_013245</name>
</gene>
<dbReference type="PROSITE" id="PS50923">
    <property type="entry name" value="SUSHI"/>
    <property type="match status" value="3"/>
</dbReference>
<evidence type="ECO:0000256" key="14">
    <source>
        <dbReference type="ARBA" id="ARBA00023170"/>
    </source>
</evidence>
<feature type="disulfide bond" evidence="22">
    <location>
        <begin position="207"/>
        <end position="234"/>
    </location>
</feature>
<dbReference type="PROSITE" id="PS50104">
    <property type="entry name" value="TIR"/>
    <property type="match status" value="1"/>
</dbReference>
<comment type="function">
    <text evidence="18">Pattern recognition receptor (PRR) located on the cell surface that participates in the activation of innate immunity and inflammatory response. Recognizes small molecular motifs named pathogen-associated molecular pattern (PAMPs) expressed by pathogens and microbe-associated molecular patterns (MAMPs) usually expressed by resident microbiota. Upon ligand binding such as bacterial flagellins, recruits intracellular adapter proteins MYD88 and TRIF leading to NF-kappa-B activation, cytokine secretion and induction of the inflammatory response. Plays thereby an important role in the relationship between the intestinal epithelium and enteric microbes and contributes to the gut microbiota composition throughout life.</text>
</comment>
<feature type="domain" description="Sushi" evidence="26">
    <location>
        <begin position="52"/>
        <end position="116"/>
    </location>
</feature>
<keyword evidence="4" id="KW-0399">Innate immunity</keyword>
<dbReference type="GO" id="GO:0045959">
    <property type="term" value="P:negative regulation of complement activation, classical pathway"/>
    <property type="evidence" value="ECO:0007669"/>
    <property type="project" value="TreeGrafter"/>
</dbReference>
<comment type="caution">
    <text evidence="27">The sequence shown here is derived from an EMBL/GenBank/DDBJ whole genome shotgun (WGS) entry which is preliminary data.</text>
</comment>
<dbReference type="SMART" id="SM00365">
    <property type="entry name" value="LRR_SD22"/>
    <property type="match status" value="6"/>
</dbReference>
<evidence type="ECO:0000256" key="18">
    <source>
        <dbReference type="ARBA" id="ARBA00057507"/>
    </source>
</evidence>
<evidence type="ECO:0000313" key="28">
    <source>
        <dbReference type="Proteomes" id="UP001214576"/>
    </source>
</evidence>
<comment type="caution">
    <text evidence="22">Lacks conserved residue(s) required for the propagation of feature annotation.</text>
</comment>
<dbReference type="SMART" id="SM00082">
    <property type="entry name" value="LRRCT"/>
    <property type="match status" value="1"/>
</dbReference>
<keyword evidence="10" id="KW-0391">Immunity</keyword>
<keyword evidence="3" id="KW-0597">Phosphoprotein</keyword>
<organism evidence="27 28">
    <name type="scientific">Ovis ammon polii</name>
    <dbReference type="NCBI Taxonomy" id="230172"/>
    <lineage>
        <taxon>Eukaryota</taxon>
        <taxon>Metazoa</taxon>
        <taxon>Chordata</taxon>
        <taxon>Craniata</taxon>
        <taxon>Vertebrata</taxon>
        <taxon>Euteleostomi</taxon>
        <taxon>Mammalia</taxon>
        <taxon>Eutheria</taxon>
        <taxon>Laurasiatheria</taxon>
        <taxon>Artiodactyla</taxon>
        <taxon>Ruminantia</taxon>
        <taxon>Pecora</taxon>
        <taxon>Bovidae</taxon>
        <taxon>Caprinae</taxon>
        <taxon>Ovis</taxon>
    </lineage>
</organism>
<evidence type="ECO:0000256" key="12">
    <source>
        <dbReference type="ARBA" id="ARBA00023136"/>
    </source>
</evidence>
<keyword evidence="11 24" id="KW-1133">Transmembrane helix</keyword>
<dbReference type="InterPro" id="IPR001611">
    <property type="entry name" value="Leu-rich_rpt"/>
</dbReference>
<evidence type="ECO:0000256" key="5">
    <source>
        <dbReference type="ARBA" id="ARBA00022614"/>
    </source>
</evidence>
<evidence type="ECO:0000256" key="8">
    <source>
        <dbReference type="ARBA" id="ARBA00022729"/>
    </source>
</evidence>
<comment type="similarity">
    <text evidence="2">Belongs to the Toll-like receptor family.</text>
</comment>
<dbReference type="FunFam" id="2.10.70.10:FF:000063">
    <property type="entry name" value="Sushi domain-containing protein 4"/>
    <property type="match status" value="1"/>
</dbReference>
<evidence type="ECO:0000256" key="2">
    <source>
        <dbReference type="ARBA" id="ARBA00009634"/>
    </source>
</evidence>
<dbReference type="FunFam" id="3.80.10.10:FF:000365">
    <property type="entry name" value="Toll-like receptor 5"/>
    <property type="match status" value="1"/>
</dbReference>
<name>A0AAD4Y792_OVIAM</name>
<dbReference type="FunFam" id="3.40.50.10140:FF:000001">
    <property type="entry name" value="Toll-like receptor 2"/>
    <property type="match status" value="1"/>
</dbReference>
<dbReference type="PANTHER" id="PTHR47007">
    <property type="entry name" value="SUSHI DOMAIN-CONTAINING PROTEIN 4"/>
    <property type="match status" value="1"/>
</dbReference>
<feature type="domain" description="Sushi" evidence="26">
    <location>
        <begin position="238"/>
        <end position="301"/>
    </location>
</feature>
<comment type="subcellular location">
    <subcellularLocation>
        <location evidence="1">Membrane</location>
        <topology evidence="1">Single-pass type I membrane protein</topology>
    </subcellularLocation>
</comment>
<accession>A0AAD4Y792</accession>
<feature type="transmembrane region" description="Helical" evidence="24">
    <location>
        <begin position="1261"/>
        <end position="1281"/>
    </location>
</feature>
<dbReference type="SUPFAM" id="SSF57535">
    <property type="entry name" value="Complement control module/SCR domain"/>
    <property type="match status" value="4"/>
</dbReference>
<keyword evidence="15" id="KW-0325">Glycoprotein</keyword>
<feature type="region of interest" description="Disordered" evidence="23">
    <location>
        <begin position="487"/>
        <end position="534"/>
    </location>
</feature>
<evidence type="ECO:0000256" key="4">
    <source>
        <dbReference type="ARBA" id="ARBA00022588"/>
    </source>
</evidence>
<keyword evidence="13 22" id="KW-1015">Disulfide bond</keyword>
<evidence type="ECO:0000259" key="26">
    <source>
        <dbReference type="PROSITE" id="PS50923"/>
    </source>
</evidence>
<keyword evidence="5" id="KW-0433">Leucine-rich repeat</keyword>
<dbReference type="GO" id="GO:0016020">
    <property type="term" value="C:membrane"/>
    <property type="evidence" value="ECO:0007669"/>
    <property type="project" value="UniProtKB-SubCell"/>
</dbReference>
<evidence type="ECO:0000256" key="15">
    <source>
        <dbReference type="ARBA" id="ARBA00023180"/>
    </source>
</evidence>
<dbReference type="Pfam" id="PF13855">
    <property type="entry name" value="LRR_8"/>
    <property type="match status" value="4"/>
</dbReference>
<evidence type="ECO:0000256" key="10">
    <source>
        <dbReference type="ARBA" id="ARBA00022859"/>
    </source>
</evidence>
<keyword evidence="12 24" id="KW-0472">Membrane</keyword>
<keyword evidence="16" id="KW-0395">Inflammatory response</keyword>
<reference evidence="27" key="1">
    <citation type="submission" date="2022-03" db="EMBL/GenBank/DDBJ databases">
        <title>Genomic analyses of argali, domestic sheep and their hybrids provide insights into chromosomal evolution, heterosis and genetic basis of agronomic traits.</title>
        <authorList>
            <person name="Li M."/>
        </authorList>
    </citation>
    <scope>NUCLEOTIDE SEQUENCE</scope>
    <source>
        <strain evidence="27">CAU-MHL-2022a</strain>
        <tissue evidence="27">Skin</tissue>
    </source>
</reference>
<dbReference type="SUPFAM" id="SSF52058">
    <property type="entry name" value="L domain-like"/>
    <property type="match status" value="2"/>
</dbReference>
<dbReference type="PROSITE" id="PS51450">
    <property type="entry name" value="LRR"/>
    <property type="match status" value="3"/>
</dbReference>
<keyword evidence="6 22" id="KW-0768">Sushi</keyword>
<evidence type="ECO:0000256" key="20">
    <source>
        <dbReference type="ARBA" id="ARBA00069048"/>
    </source>
</evidence>
<sequence length="1479" mass="165604">MYHGMNPSNGDGFLEQQQQPQSPQRLLAVILWFQLALCFGPAQLTGGFDDLQVCADPGIPENGFRTPSGGVFFESSVTRFHCQDGFKLKGSTKRLCMKHLNGTLGWIPSDRPVCVQEDCRIPQIEDAEIHNKTYRHGDKLIITCHEGFKIRYPDLYNVVSLCRDDGTWDNLPICQGCLRPLASSNGYVNISEFQTSFPVGTVISYHCFPGFKLEGSEYLECLHNLIWSSSPPRCLALEVCPLPPMVSHGDFICHPRPCERYNHGTVVEFYCDPGYSLTSDYKYITCQYGEWFPSYQVYCIKSEQTWPSTHETLLTTWKIVAFTATSVLLALLLVILARMFQTKFKAHFPPRGPPRSSSSDPDFVVVDGVPVMLPSYDEAVSGGFSALGPGYLASVGQGCPLPVDDQSPPAYPGSGDTDTGPGESETCDSVSGSSELLQSLYSPPTCQGGTRPASENPDTAPSTAGEVASTSPGIDIADAARSAAHIRGASRFEREGRSPERKNKEVTWAEGAGPDRGRGLSRPGGRGLSGGGAGEVFRSPRVGLSFCDCEEPAESFVYTEDGNKGPQPKTNRAQCLMSQKGYSPKCSECGGNATDAQEDISSYVQMWKKKEGHAPSQRLLIMGDCLDLLLGVVLLTSPALGISSCFFDGWRAIYLSCNLTQVPQVPNTTKSLLLSFNYIRTVRTTSFPFLDQLQLLELGTQFTSLTIYREAFRNLPNLRILDLGGSQIDFLHPDAFQGLPHLTELRLFFCGLSDAVLKDGYFRNLASLTRLDLSKNQIQSLHLHPSFRELNSLKSIDFSLNQIPIVCEQEFKPLQGKTLSFLSLADNHLYSRVSVDWKRCLNPFRNMVLETLDVSGNGWGVDIMRNFSNAINGSQIFSLILTHHIMGSSFGFSNLKDPDQHTFAGLARSSMIQLDISHGYIFSLNSRVFETLQELKVLNLAYNKINSISRNAFYGLDNLQVLNISYNLLGELYNHDFNGLPKVAYIDLQKNHIGIIQDKTFKFLGKLNTLDLRDNALKTIHFLPSIPNIFLGGNKLVTLPNIPLTANLIQLSENRLENLNDLYFLLQVPHLQILILNQNRFSFCPQNHAPSENPSLEKLFLGENMLQLAWETKSCWDIFKGLSHLQLLYLNKNYLNFLPPGVFHHLTALRGLSLRDNRLTVLSPGDLPANLEILDISGNQLLSPDPDLFASLSAMDITHNKFICDCELSAFIHWVNQTNITISGSPADMYCMYPNSLAGVSIYSLSTEGCEEEEFLESLKFSLFILFTVTLTLFLVIILMVTKFRGFCFICYKKAQSLLFKDPIKGRESDTYKYDAYLCFSSKDFEWVQNALLKHLDVQYSNQNRFNLCFEERDFMPGENHIANIQDAVWSSRKTVCLVSRHFLRDGWCLEAFSYAQSRCLADLNGALIMVVVGSLSQFHLMKHQSIRGFIQKRQYLRWPEDLQDVDWFLNKLSQCILKKEKERKKDSAIQLQSVTTVS</sequence>
<evidence type="ECO:0000256" key="3">
    <source>
        <dbReference type="ARBA" id="ARBA00022553"/>
    </source>
</evidence>
<dbReference type="Pfam" id="PF01582">
    <property type="entry name" value="TIR"/>
    <property type="match status" value="1"/>
</dbReference>
<keyword evidence="7 24" id="KW-0812">Transmembrane</keyword>
<dbReference type="SMART" id="SM00255">
    <property type="entry name" value="TIR"/>
    <property type="match status" value="1"/>
</dbReference>
<evidence type="ECO:0000313" key="27">
    <source>
        <dbReference type="EMBL" id="KAI4537042.1"/>
    </source>
</evidence>
<dbReference type="FunFam" id="2.10.70.10:FF:000030">
    <property type="entry name" value="Sushi domain-containing protein 4"/>
    <property type="match status" value="1"/>
</dbReference>
<feature type="transmembrane region" description="Helical" evidence="24">
    <location>
        <begin position="317"/>
        <end position="337"/>
    </location>
</feature>
<feature type="domain" description="Sushi" evidence="26">
    <location>
        <begin position="175"/>
        <end position="236"/>
    </location>
</feature>
<evidence type="ECO:0000256" key="9">
    <source>
        <dbReference type="ARBA" id="ARBA00022737"/>
    </source>
</evidence>
<evidence type="ECO:0000256" key="16">
    <source>
        <dbReference type="ARBA" id="ARBA00023198"/>
    </source>
</evidence>
<dbReference type="GO" id="GO:0045087">
    <property type="term" value="P:innate immune response"/>
    <property type="evidence" value="ECO:0007669"/>
    <property type="project" value="UniProtKB-KW"/>
</dbReference>
<keyword evidence="28" id="KW-1185">Reference proteome</keyword>
<keyword evidence="14" id="KW-0675">Receptor</keyword>
<dbReference type="SUPFAM" id="SSF52200">
    <property type="entry name" value="Toll/Interleukin receptor TIR domain"/>
    <property type="match status" value="1"/>
</dbReference>
<dbReference type="InterPro" id="IPR000157">
    <property type="entry name" value="TIR_dom"/>
</dbReference>
<dbReference type="InterPro" id="IPR035976">
    <property type="entry name" value="Sushi/SCR/CCP_sf"/>
</dbReference>
<feature type="compositionally biased region" description="Polar residues" evidence="23">
    <location>
        <begin position="456"/>
        <end position="472"/>
    </location>
</feature>
<comment type="function">
    <text evidence="17">Acts as a complement inhibitor by disrupting the formation of the classical C3 convertase. Isoform 3 inhibits the classical complement pathway, while membrane-bound isoform 1 inhibits deposition of C3b via both the classical and alternative complement pathways.</text>
</comment>
<evidence type="ECO:0000259" key="25">
    <source>
        <dbReference type="PROSITE" id="PS50104"/>
    </source>
</evidence>
<feature type="domain" description="TIR" evidence="25">
    <location>
        <begin position="1312"/>
        <end position="1457"/>
    </location>
</feature>
<dbReference type="EMBL" id="JAKZEL010000015">
    <property type="protein sequence ID" value="KAI4537042.1"/>
    <property type="molecule type" value="Genomic_DNA"/>
</dbReference>
<dbReference type="FunFam" id="2.10.70.10:FF:000140">
    <property type="entry name" value="Sushi domain-containing protein 4"/>
    <property type="match status" value="1"/>
</dbReference>
<dbReference type="InterPro" id="IPR000436">
    <property type="entry name" value="Sushi_SCR_CCP_dom"/>
</dbReference>
<keyword evidence="9" id="KW-0677">Repeat</keyword>
<evidence type="ECO:0000256" key="6">
    <source>
        <dbReference type="ARBA" id="ARBA00022659"/>
    </source>
</evidence>
<dbReference type="InterPro" id="IPR035897">
    <property type="entry name" value="Toll_tir_struct_dom_sf"/>
</dbReference>
<dbReference type="Gene3D" id="3.80.10.10">
    <property type="entry name" value="Ribonuclease Inhibitor"/>
    <property type="match status" value="3"/>
</dbReference>
<evidence type="ECO:0000256" key="17">
    <source>
        <dbReference type="ARBA" id="ARBA00055065"/>
    </source>
</evidence>
<evidence type="ECO:0000256" key="21">
    <source>
        <dbReference type="ARBA" id="ARBA00072833"/>
    </source>
</evidence>
<feature type="compositionally biased region" description="Polar residues" evidence="23">
    <location>
        <begin position="427"/>
        <end position="448"/>
    </location>
</feature>
<dbReference type="InterPro" id="IPR003591">
    <property type="entry name" value="Leu-rich_rpt_typical-subtyp"/>
</dbReference>
<evidence type="ECO:0000256" key="7">
    <source>
        <dbReference type="ARBA" id="ARBA00022692"/>
    </source>
</evidence>
<dbReference type="Proteomes" id="UP001214576">
    <property type="component" value="Unassembled WGS sequence"/>
</dbReference>
<dbReference type="FunFam" id="3.80.10.10:FF:000592">
    <property type="entry name" value="Toll-like receptor 5"/>
    <property type="match status" value="1"/>
</dbReference>
<dbReference type="Gene3D" id="3.40.50.10140">
    <property type="entry name" value="Toll/interleukin-1 receptor homology (TIR) domain"/>
    <property type="match status" value="1"/>
</dbReference>
<feature type="compositionally biased region" description="Gly residues" evidence="23">
    <location>
        <begin position="522"/>
        <end position="534"/>
    </location>
</feature>
<feature type="compositionally biased region" description="Basic and acidic residues" evidence="23">
    <location>
        <begin position="490"/>
        <end position="518"/>
    </location>
</feature>
<dbReference type="InterPro" id="IPR032675">
    <property type="entry name" value="LRR_dom_sf"/>
</dbReference>
<dbReference type="Gene3D" id="2.10.70.10">
    <property type="entry name" value="Complement Module, domain 1"/>
    <property type="match status" value="4"/>
</dbReference>
<feature type="region of interest" description="Disordered" evidence="23">
    <location>
        <begin position="398"/>
        <end position="472"/>
    </location>
</feature>
<dbReference type="Pfam" id="PF00560">
    <property type="entry name" value="LRR_1"/>
    <property type="match status" value="1"/>
</dbReference>
<proteinExistence type="inferred from homology"/>
<evidence type="ECO:0000256" key="24">
    <source>
        <dbReference type="SAM" id="Phobius"/>
    </source>
</evidence>
<dbReference type="GO" id="GO:0007165">
    <property type="term" value="P:signal transduction"/>
    <property type="evidence" value="ECO:0007669"/>
    <property type="project" value="InterPro"/>
</dbReference>
<dbReference type="CDD" id="cd00033">
    <property type="entry name" value="CCP"/>
    <property type="match status" value="4"/>
</dbReference>
<dbReference type="FunFam" id="3.80.10.10:FF:000306">
    <property type="entry name" value="Toll-like receptor 5"/>
    <property type="match status" value="1"/>
</dbReference>
<dbReference type="InterPro" id="IPR000483">
    <property type="entry name" value="Cys-rich_flank_reg_C"/>
</dbReference>
<protein>
    <recommendedName>
        <fullName evidence="20">Sushi domain-containing protein 4</fullName>
    </recommendedName>
    <alternativeName>
        <fullName evidence="21">Toll-like receptor 5</fullName>
    </alternativeName>
</protein>
<dbReference type="GO" id="GO:0045957">
    <property type="term" value="P:negative regulation of complement activation, alternative pathway"/>
    <property type="evidence" value="ECO:0007669"/>
    <property type="project" value="TreeGrafter"/>
</dbReference>
<dbReference type="Pfam" id="PF00084">
    <property type="entry name" value="Sushi"/>
    <property type="match status" value="3"/>
</dbReference>
<evidence type="ECO:0000256" key="1">
    <source>
        <dbReference type="ARBA" id="ARBA00004479"/>
    </source>
</evidence>
<dbReference type="SMART" id="SM00369">
    <property type="entry name" value="LRR_TYP"/>
    <property type="match status" value="12"/>
</dbReference>
<dbReference type="SMART" id="SM00032">
    <property type="entry name" value="CCP"/>
    <property type="match status" value="4"/>
</dbReference>
<dbReference type="FunFam" id="2.10.70.10:FF:000121">
    <property type="entry name" value="Sushi domain-containing protein 4"/>
    <property type="match status" value="1"/>
</dbReference>
<evidence type="ECO:0000256" key="13">
    <source>
        <dbReference type="ARBA" id="ARBA00023157"/>
    </source>
</evidence>
<comment type="subunit">
    <text evidence="19">Homodimer. Interacts with MYD88 (via TIR domain). Interacts with TICAM1 (via TIR domain). Interacts with UNC93B1; this interaction is essential for proper TLR5 localization to the plasma membrane.</text>
</comment>